<accession>A0AAV1Y9C2</accession>
<feature type="compositionally biased region" description="Polar residues" evidence="1">
    <location>
        <begin position="956"/>
        <end position="968"/>
    </location>
</feature>
<comment type="caution">
    <text evidence="2">The sequence shown here is derived from an EMBL/GenBank/DDBJ whole genome shotgun (WGS) entry which is preliminary data.</text>
</comment>
<feature type="compositionally biased region" description="Polar residues" evidence="1">
    <location>
        <begin position="662"/>
        <end position="676"/>
    </location>
</feature>
<feature type="region of interest" description="Disordered" evidence="1">
    <location>
        <begin position="655"/>
        <end position="676"/>
    </location>
</feature>
<sequence length="1222" mass="135077">MDAIGISRKRKLSSSSRPHPLSTPLTRSKSQIFLHRNRSGHLHYDSNLRPQPYAGSRRSRSSLTGFGIDDRKRLSEDGGGSGSGSGNVDAVVVIEDLREKEKLKLEPFGEGSSGEDLCCLMIKYLRLRRVYSPQSSTHVCSDMIPPVENCPMDSGVGDQKIGELGFGKSIVEAKNCGDEKDGFKVKGNGDINADDEISTRNVDTESPHLRLLREDLNFDKGNSETSNGSRKLQGEQCDGKNGGSCSEKVKDLNEELVLKTPPDAKIYDNSEVNRDQGKHVEEVRVGNAEKHAGKDFCPKDDDGQRNGYVLKGKYALRPRSQEKLFKIPGAVSYKRMFPFLREIVGDDFGTSKMGYCQENEKGINGRQEFQLTLSSQSEKEGSNCDLKTDSRTILDTSQSEASEGDAVIAHIDELSHGNTSNLQTKEVTTECLSVPSLNNTCLSESKTGPNADFHGVNDGGHALLNDDFRHDSNPKSNLCHALPTNHGGHNSEQFAVLNEDCILRTPPDVVIRDNRKVNLCQLESMPQGLHHVNRMGLTSIPENAADYFVTSGERKDSASKSKSVPGTNLKKKLFKAPGSVSFRRMLPFLKDLSKDNSDFCHQTLHQKDEVDMYAKEFKLPLSSQVQEASIDEHKTDSSPTHGTIEWNAVVNNGLVDPANEISHGNQPQLTPSPSLSESSVQLDAKVVHELSASSISDSKFDLCSVMEESQCVKKVANAGQNDGFEPVQNKIYRQNTNESKLEAQNLLYIHGDICSLASGNCSSKEIGFTFNCDERKQFEGVEKHESFIRNPTEGRAVIRRDDAVVSNHISVLNEESSDKNIYEKSDMPKRGSVKAENDFTAIVYGPSVLLKGSNKRASRVREIRNGSESKTMLALNRCSRVKLLKHDGSFGYKRMLPFILNTMKDTPRVSAIDHCPKLQKCLDQTSLLPISVSDLQVTPISGSNGCIPRDDRKRNSGTQHETGSQTHDSNNSSSSPISQLPESQSSHDSCGVNQLQDEQVVLNGCCNLKSSPDPVVSVHKINSPVTPVRPMVNGVIPREEAMTAVSVSSIHPEVKGSNSSLISSNGEKTPEKQGYCQILSQQKVLEQLRVKKGILKRNPRGCRGLCTCLNCVSFRLHAERAFEFSRNQFLEAEEVAADLMKELSHLRNMLERSADRVNGNPVFDGSQVEKACAKAFATEQLAKDRLSQMNDDLNIHCRIKSLQRARVRFRNYVEEKVIQPDR</sequence>
<dbReference type="Proteomes" id="UP001497480">
    <property type="component" value="Unassembled WGS sequence"/>
</dbReference>
<evidence type="ECO:0000256" key="1">
    <source>
        <dbReference type="SAM" id="MobiDB-lite"/>
    </source>
</evidence>
<protein>
    <submittedName>
        <fullName evidence="2">Uncharacterized protein</fullName>
    </submittedName>
</protein>
<dbReference type="PANTHER" id="PTHR34461:SF4">
    <property type="entry name" value="OS01G0101800 PROTEIN"/>
    <property type="match status" value="1"/>
</dbReference>
<dbReference type="PANTHER" id="PTHR34461">
    <property type="entry name" value="EXPRESSED PROTEIN"/>
    <property type="match status" value="1"/>
</dbReference>
<feature type="region of interest" description="Disordered" evidence="1">
    <location>
        <begin position="216"/>
        <end position="244"/>
    </location>
</feature>
<feature type="region of interest" description="Disordered" evidence="1">
    <location>
        <begin position="1"/>
        <end position="87"/>
    </location>
</feature>
<reference evidence="2 3" key="1">
    <citation type="submission" date="2024-03" db="EMBL/GenBank/DDBJ databases">
        <authorList>
            <person name="Martinez-Hernandez J."/>
        </authorList>
    </citation>
    <scope>NUCLEOTIDE SEQUENCE [LARGE SCALE GENOMIC DNA]</scope>
</reference>
<gene>
    <name evidence="2" type="ORF">LLUT_LOCUS30758</name>
</gene>
<feature type="compositionally biased region" description="Low complexity" evidence="1">
    <location>
        <begin position="13"/>
        <end position="26"/>
    </location>
</feature>
<dbReference type="EMBL" id="CAXHTB010000022">
    <property type="protein sequence ID" value="CAL0329698.1"/>
    <property type="molecule type" value="Genomic_DNA"/>
</dbReference>
<feature type="compositionally biased region" description="Low complexity" evidence="1">
    <location>
        <begin position="969"/>
        <end position="986"/>
    </location>
</feature>
<feature type="region of interest" description="Disordered" evidence="1">
    <location>
        <begin position="941"/>
        <end position="991"/>
    </location>
</feature>
<evidence type="ECO:0000313" key="2">
    <source>
        <dbReference type="EMBL" id="CAL0329698.1"/>
    </source>
</evidence>
<dbReference type="AlphaFoldDB" id="A0AAV1Y9C2"/>
<evidence type="ECO:0000313" key="3">
    <source>
        <dbReference type="Proteomes" id="UP001497480"/>
    </source>
</evidence>
<organism evidence="2 3">
    <name type="scientific">Lupinus luteus</name>
    <name type="common">European yellow lupine</name>
    <dbReference type="NCBI Taxonomy" id="3873"/>
    <lineage>
        <taxon>Eukaryota</taxon>
        <taxon>Viridiplantae</taxon>
        <taxon>Streptophyta</taxon>
        <taxon>Embryophyta</taxon>
        <taxon>Tracheophyta</taxon>
        <taxon>Spermatophyta</taxon>
        <taxon>Magnoliopsida</taxon>
        <taxon>eudicotyledons</taxon>
        <taxon>Gunneridae</taxon>
        <taxon>Pentapetalae</taxon>
        <taxon>rosids</taxon>
        <taxon>fabids</taxon>
        <taxon>Fabales</taxon>
        <taxon>Fabaceae</taxon>
        <taxon>Papilionoideae</taxon>
        <taxon>50 kb inversion clade</taxon>
        <taxon>genistoids sensu lato</taxon>
        <taxon>core genistoids</taxon>
        <taxon>Genisteae</taxon>
        <taxon>Lupinus</taxon>
    </lineage>
</organism>
<name>A0AAV1Y9C2_LUPLU</name>
<keyword evidence="3" id="KW-1185">Reference proteome</keyword>
<proteinExistence type="predicted"/>